<sequence>MSEINKKYYIGFEGEPEIIFTVIKQNDEKSGISLWSGYFNNIMQKIEPVEGRWTALAYYYNLNIGWYDESPWLIDNILDAYEQFKGIDKYKLDTTEQEILEQILELLKKSIEENSRVSISYE</sequence>
<dbReference type="Proteomes" id="UP000191554">
    <property type="component" value="Unassembled WGS sequence"/>
</dbReference>
<keyword evidence="2" id="KW-1185">Reference proteome</keyword>
<gene>
    <name evidence="1" type="ORF">CLHUN_32510</name>
</gene>
<comment type="caution">
    <text evidence="1">The sequence shown here is derived from an EMBL/GenBank/DDBJ whole genome shotgun (WGS) entry which is preliminary data.</text>
</comment>
<dbReference type="STRING" id="48256.CLHUN_32510"/>
<accession>A0A1V4SI61</accession>
<reference evidence="1 2" key="1">
    <citation type="submission" date="2017-03" db="EMBL/GenBank/DDBJ databases">
        <title>Genome sequence of Clostridium hungatei DSM 14427.</title>
        <authorList>
            <person name="Poehlein A."/>
            <person name="Daniel R."/>
        </authorList>
    </citation>
    <scope>NUCLEOTIDE SEQUENCE [LARGE SCALE GENOMIC DNA]</scope>
    <source>
        <strain evidence="1 2">DSM 14427</strain>
    </source>
</reference>
<evidence type="ECO:0000313" key="2">
    <source>
        <dbReference type="Proteomes" id="UP000191554"/>
    </source>
</evidence>
<dbReference type="AlphaFoldDB" id="A0A1V4SI61"/>
<name>A0A1V4SI61_RUMHU</name>
<organism evidence="1 2">
    <name type="scientific">Ruminiclostridium hungatei</name>
    <name type="common">Clostridium hungatei</name>
    <dbReference type="NCBI Taxonomy" id="48256"/>
    <lineage>
        <taxon>Bacteria</taxon>
        <taxon>Bacillati</taxon>
        <taxon>Bacillota</taxon>
        <taxon>Clostridia</taxon>
        <taxon>Eubacteriales</taxon>
        <taxon>Oscillospiraceae</taxon>
        <taxon>Ruminiclostridium</taxon>
    </lineage>
</organism>
<dbReference type="RefSeq" id="WP_207559177.1">
    <property type="nucleotide sequence ID" value="NZ_MZGX01000023.1"/>
</dbReference>
<protein>
    <submittedName>
        <fullName evidence="1">Uncharacterized protein</fullName>
    </submittedName>
</protein>
<evidence type="ECO:0000313" key="1">
    <source>
        <dbReference type="EMBL" id="OPX42927.1"/>
    </source>
</evidence>
<proteinExistence type="predicted"/>
<dbReference type="EMBL" id="MZGX01000023">
    <property type="protein sequence ID" value="OPX42927.1"/>
    <property type="molecule type" value="Genomic_DNA"/>
</dbReference>